<reference evidence="3 4" key="1">
    <citation type="submission" date="2019-03" db="EMBL/GenBank/DDBJ databases">
        <title>Metabolic potential of uncultured bacteria and archaea associated with petroleum seepage in deep-sea sediments.</title>
        <authorList>
            <person name="Dong X."/>
            <person name="Hubert C."/>
        </authorList>
    </citation>
    <scope>NUCLEOTIDE SEQUENCE [LARGE SCALE GENOMIC DNA]</scope>
    <source>
        <strain evidence="3">E44_bin92</strain>
    </source>
</reference>
<dbReference type="InterPro" id="IPR001296">
    <property type="entry name" value="Glyco_trans_1"/>
</dbReference>
<dbReference type="EMBL" id="SOKU01000070">
    <property type="protein sequence ID" value="TES86605.1"/>
    <property type="molecule type" value="Genomic_DNA"/>
</dbReference>
<feature type="domain" description="Glycosyl transferase family 1" evidence="2">
    <location>
        <begin position="212"/>
        <end position="382"/>
    </location>
</feature>
<organism evidence="3 4">
    <name type="scientific">Aerophobetes bacterium</name>
    <dbReference type="NCBI Taxonomy" id="2030807"/>
    <lineage>
        <taxon>Bacteria</taxon>
        <taxon>Candidatus Aerophobota</taxon>
    </lineage>
</organism>
<dbReference type="PANTHER" id="PTHR46401:SF2">
    <property type="entry name" value="GLYCOSYLTRANSFERASE WBBK-RELATED"/>
    <property type="match status" value="1"/>
</dbReference>
<protein>
    <submittedName>
        <fullName evidence="3">Glycosyltransferase</fullName>
    </submittedName>
</protein>
<dbReference type="Proteomes" id="UP000320781">
    <property type="component" value="Unassembled WGS sequence"/>
</dbReference>
<evidence type="ECO:0000313" key="3">
    <source>
        <dbReference type="EMBL" id="TES86605.1"/>
    </source>
</evidence>
<dbReference type="Pfam" id="PF00534">
    <property type="entry name" value="Glycos_transf_1"/>
    <property type="match status" value="1"/>
</dbReference>
<dbReference type="AlphaFoldDB" id="A0A523QLF0"/>
<dbReference type="GO" id="GO:0016757">
    <property type="term" value="F:glycosyltransferase activity"/>
    <property type="evidence" value="ECO:0007669"/>
    <property type="project" value="InterPro"/>
</dbReference>
<comment type="caution">
    <text evidence="3">The sequence shown here is derived from an EMBL/GenBank/DDBJ whole genome shotgun (WGS) entry which is preliminary data.</text>
</comment>
<evidence type="ECO:0000259" key="2">
    <source>
        <dbReference type="Pfam" id="PF00534"/>
    </source>
</evidence>
<evidence type="ECO:0000256" key="1">
    <source>
        <dbReference type="ARBA" id="ARBA00022679"/>
    </source>
</evidence>
<evidence type="ECO:0000313" key="4">
    <source>
        <dbReference type="Proteomes" id="UP000320781"/>
    </source>
</evidence>
<dbReference type="GO" id="GO:0009103">
    <property type="term" value="P:lipopolysaccharide biosynthetic process"/>
    <property type="evidence" value="ECO:0007669"/>
    <property type="project" value="TreeGrafter"/>
</dbReference>
<accession>A0A523QLF0</accession>
<dbReference type="CDD" id="cd03801">
    <property type="entry name" value="GT4_PimA-like"/>
    <property type="match status" value="1"/>
</dbReference>
<name>A0A523QLF0_UNCAE</name>
<gene>
    <name evidence="3" type="ORF">E3J95_01535</name>
</gene>
<keyword evidence="1 3" id="KW-0808">Transferase</keyword>
<dbReference type="SUPFAM" id="SSF53756">
    <property type="entry name" value="UDP-Glycosyltransferase/glycogen phosphorylase"/>
    <property type="match status" value="1"/>
</dbReference>
<dbReference type="Gene3D" id="3.40.50.2000">
    <property type="entry name" value="Glycogen Phosphorylase B"/>
    <property type="match status" value="2"/>
</dbReference>
<dbReference type="PANTHER" id="PTHR46401">
    <property type="entry name" value="GLYCOSYLTRANSFERASE WBBK-RELATED"/>
    <property type="match status" value="1"/>
</dbReference>
<sequence length="411" mass="47520">MRESIALLHYSYPPIMGGVEFVLEGHARVLARYRHRVKIIAGKGTSNKKNIKMTLIPEISPTYHKVRAINEELGKGKVPEEFHRLKEFLYREIKKALEDSRVCMVHNVMTMHFNLPLTSALDELISDLYDRIRFYVWCHDATLTNPLYEIEKPGEYPWSLLGKLNPKAEYIAISRLRRNELADLFGVSPELIGSVPDGMDIKSFLDISDSIWRIAWNKGLFTDDLVMLFPCRILKRKNYELAMNITAEIKLLNMKCRLLITAPPDPHNPQSMNYYEDLHLLRQKMKLEEEVIFVSDLKDEYGLKLGYSELKSLYRISDLLLITSSDEGFGIPILEAGAMRVPVACSEIPSLLELAQDKALFFKLDEKPSRIAKRIVDYLSMQPTGVLFKRVVSKFDWESIYRNYLQNLVRA</sequence>
<proteinExistence type="predicted"/>